<evidence type="ECO:0000313" key="5">
    <source>
        <dbReference type="Proteomes" id="UP000249354"/>
    </source>
</evidence>
<dbReference type="PROSITE" id="PS51677">
    <property type="entry name" value="NODB"/>
    <property type="match status" value="1"/>
</dbReference>
<evidence type="ECO:0000256" key="1">
    <source>
        <dbReference type="ARBA" id="ARBA00004613"/>
    </source>
</evidence>
<comment type="subcellular location">
    <subcellularLocation>
        <location evidence="1">Secreted</location>
    </subcellularLocation>
</comment>
<dbReference type="PANTHER" id="PTHR34216:SF3">
    <property type="entry name" value="POLY-BETA-1,6-N-ACETYL-D-GLUCOSAMINE N-DEACETYLASE"/>
    <property type="match status" value="1"/>
</dbReference>
<reference evidence="5" key="1">
    <citation type="submission" date="2018-04" db="EMBL/GenBank/DDBJ databases">
        <authorList>
            <person name="Cornet L."/>
        </authorList>
    </citation>
    <scope>NUCLEOTIDE SEQUENCE [LARGE SCALE GENOMIC DNA]</scope>
</reference>
<evidence type="ECO:0000256" key="2">
    <source>
        <dbReference type="ARBA" id="ARBA00022729"/>
    </source>
</evidence>
<dbReference type="GO" id="GO:0005576">
    <property type="term" value="C:extracellular region"/>
    <property type="evidence" value="ECO:0007669"/>
    <property type="project" value="UniProtKB-SubCell"/>
</dbReference>
<dbReference type="EMBL" id="QBMC01000106">
    <property type="protein sequence ID" value="PZO14591.1"/>
    <property type="molecule type" value="Genomic_DNA"/>
</dbReference>
<dbReference type="Pfam" id="PF01522">
    <property type="entry name" value="Polysacc_deac_1"/>
    <property type="match status" value="2"/>
</dbReference>
<gene>
    <name evidence="4" type="ORF">DCF25_14750</name>
</gene>
<dbReference type="AlphaFoldDB" id="A0A2W4VQP9"/>
<comment type="caution">
    <text evidence="4">The sequence shown here is derived from an EMBL/GenBank/DDBJ whole genome shotgun (WGS) entry which is preliminary data.</text>
</comment>
<dbReference type="PANTHER" id="PTHR34216">
    <property type="match status" value="1"/>
</dbReference>
<name>A0A2W4VQP9_9CYAN</name>
<protein>
    <submittedName>
        <fullName evidence="4">Polysaccharide deacetylase</fullName>
    </submittedName>
</protein>
<dbReference type="SUPFAM" id="SSF88713">
    <property type="entry name" value="Glycoside hydrolase/deacetylase"/>
    <property type="match status" value="1"/>
</dbReference>
<dbReference type="InterPro" id="IPR051398">
    <property type="entry name" value="Polysacch_Deacetylase"/>
</dbReference>
<reference evidence="4 5" key="2">
    <citation type="submission" date="2018-06" db="EMBL/GenBank/DDBJ databases">
        <title>Metagenomic assembly of (sub)arctic Cyanobacteria and their associated microbiome from non-axenic cultures.</title>
        <authorList>
            <person name="Baurain D."/>
        </authorList>
    </citation>
    <scope>NUCLEOTIDE SEQUENCE [LARGE SCALE GENOMIC DNA]</scope>
    <source>
        <strain evidence="4">ULC129bin1</strain>
    </source>
</reference>
<dbReference type="Gene3D" id="3.20.20.370">
    <property type="entry name" value="Glycoside hydrolase/deacetylase"/>
    <property type="match status" value="1"/>
</dbReference>
<feature type="domain" description="NodB homology" evidence="3">
    <location>
        <begin position="83"/>
        <end position="346"/>
    </location>
</feature>
<keyword evidence="2" id="KW-0732">Signal</keyword>
<dbReference type="InterPro" id="IPR011330">
    <property type="entry name" value="Glyco_hydro/deAcase_b/a-brl"/>
</dbReference>
<dbReference type="InterPro" id="IPR002509">
    <property type="entry name" value="NODB_dom"/>
</dbReference>
<organism evidence="4 5">
    <name type="scientific">Leptolyngbya foveolarum</name>
    <dbReference type="NCBI Taxonomy" id="47253"/>
    <lineage>
        <taxon>Bacteria</taxon>
        <taxon>Bacillati</taxon>
        <taxon>Cyanobacteriota</taxon>
        <taxon>Cyanophyceae</taxon>
        <taxon>Leptolyngbyales</taxon>
        <taxon>Leptolyngbyaceae</taxon>
        <taxon>Leptolyngbya group</taxon>
        <taxon>Leptolyngbya</taxon>
    </lineage>
</organism>
<dbReference type="GO" id="GO:0005975">
    <property type="term" value="P:carbohydrate metabolic process"/>
    <property type="evidence" value="ECO:0007669"/>
    <property type="project" value="InterPro"/>
</dbReference>
<dbReference type="Proteomes" id="UP000249354">
    <property type="component" value="Unassembled WGS sequence"/>
</dbReference>
<accession>A0A2W4VQP9</accession>
<proteinExistence type="predicted"/>
<sequence>MSKLLTGAIRKVSALSTRLQMRGAPKAAILMYHCVAKSELDPWNLSVTPERFAEHLEIIQQQAVPMSLRDLAAAQRSGNVPNRAVAITFDDGYANNLYQAKPLLNYYQIPATVFVATGSLGSAQGFWWDELAQALLTPGTLPKTLSLTIDQQLKCWHLGDAATYSDDDYQQDRHRNAWEGKPNSRLAFYYAVWEALKNLSANQQQLLQAEILTWAGAQAPIHSDYRALTHTELTALAQDGSIEIGAHTVTHPSLPAHDAVFQQAEIKQSKQTLEQILPYPITSFAYPFGDLNQASIAAVEASGFEQACSTVQKGVWKKSDQFRLPRFEVKNWDRSAFQKQLETWLH</sequence>
<dbReference type="CDD" id="cd10918">
    <property type="entry name" value="CE4_NodB_like_5s_6s"/>
    <property type="match status" value="1"/>
</dbReference>
<evidence type="ECO:0000259" key="3">
    <source>
        <dbReference type="PROSITE" id="PS51677"/>
    </source>
</evidence>
<evidence type="ECO:0000313" key="4">
    <source>
        <dbReference type="EMBL" id="PZO14591.1"/>
    </source>
</evidence>
<dbReference type="GO" id="GO:0016810">
    <property type="term" value="F:hydrolase activity, acting on carbon-nitrogen (but not peptide) bonds"/>
    <property type="evidence" value="ECO:0007669"/>
    <property type="project" value="InterPro"/>
</dbReference>